<accession>A0AAV5KYI2</accession>
<evidence type="ECO:0000313" key="2">
    <source>
        <dbReference type="Proteomes" id="UP001054252"/>
    </source>
</evidence>
<reference evidence="1 2" key="1">
    <citation type="journal article" date="2021" name="Commun. Biol.">
        <title>The genome of Shorea leprosula (Dipterocarpaceae) highlights the ecological relevance of drought in aseasonal tropical rainforests.</title>
        <authorList>
            <person name="Ng K.K.S."/>
            <person name="Kobayashi M.J."/>
            <person name="Fawcett J.A."/>
            <person name="Hatakeyama M."/>
            <person name="Paape T."/>
            <person name="Ng C.H."/>
            <person name="Ang C.C."/>
            <person name="Tnah L.H."/>
            <person name="Lee C.T."/>
            <person name="Nishiyama T."/>
            <person name="Sese J."/>
            <person name="O'Brien M.J."/>
            <person name="Copetti D."/>
            <person name="Mohd Noor M.I."/>
            <person name="Ong R.C."/>
            <person name="Putra M."/>
            <person name="Sireger I.Z."/>
            <person name="Indrioko S."/>
            <person name="Kosugi Y."/>
            <person name="Izuno A."/>
            <person name="Isagi Y."/>
            <person name="Lee S.L."/>
            <person name="Shimizu K.K."/>
        </authorList>
    </citation>
    <scope>NUCLEOTIDE SEQUENCE [LARGE SCALE GENOMIC DNA]</scope>
    <source>
        <strain evidence="1">214</strain>
    </source>
</reference>
<dbReference type="EMBL" id="BPVZ01000084">
    <property type="protein sequence ID" value="GKV29915.1"/>
    <property type="molecule type" value="Genomic_DNA"/>
</dbReference>
<sequence>MVLVRQGLGTGGASDLGLARACGGRWWYGLGPARGLEWTAQVISVGTKEVPLVGSCQETLGPARAWSGQWWPDLGPVRTWTGRWWDGYMVAPALQVELGNPGNFIFREKVIIV</sequence>
<dbReference type="AlphaFoldDB" id="A0AAV5KYI2"/>
<name>A0AAV5KYI2_9ROSI</name>
<gene>
    <name evidence="1" type="ORF">SLEP1_g38789</name>
</gene>
<keyword evidence="2" id="KW-1185">Reference proteome</keyword>
<evidence type="ECO:0000313" key="1">
    <source>
        <dbReference type="EMBL" id="GKV29915.1"/>
    </source>
</evidence>
<proteinExistence type="predicted"/>
<comment type="caution">
    <text evidence="1">The sequence shown here is derived from an EMBL/GenBank/DDBJ whole genome shotgun (WGS) entry which is preliminary data.</text>
</comment>
<dbReference type="Proteomes" id="UP001054252">
    <property type="component" value="Unassembled WGS sequence"/>
</dbReference>
<protein>
    <submittedName>
        <fullName evidence="1">Uncharacterized protein</fullName>
    </submittedName>
</protein>
<organism evidence="1 2">
    <name type="scientific">Rubroshorea leprosula</name>
    <dbReference type="NCBI Taxonomy" id="152421"/>
    <lineage>
        <taxon>Eukaryota</taxon>
        <taxon>Viridiplantae</taxon>
        <taxon>Streptophyta</taxon>
        <taxon>Embryophyta</taxon>
        <taxon>Tracheophyta</taxon>
        <taxon>Spermatophyta</taxon>
        <taxon>Magnoliopsida</taxon>
        <taxon>eudicotyledons</taxon>
        <taxon>Gunneridae</taxon>
        <taxon>Pentapetalae</taxon>
        <taxon>rosids</taxon>
        <taxon>malvids</taxon>
        <taxon>Malvales</taxon>
        <taxon>Dipterocarpaceae</taxon>
        <taxon>Rubroshorea</taxon>
    </lineage>
</organism>